<evidence type="ECO:0000313" key="1">
    <source>
        <dbReference type="EMBL" id="VDP52724.1"/>
    </source>
</evidence>
<sequence length="73" mass="8311">GTSNWSGDYFYNTTGVAVVVDQSGQKRKPLVEQLRRIFVRDWDSSYAHRLPEYMSVCLENQAGDPMCAAEKTH</sequence>
<dbReference type="PANTHER" id="PTHR10185:SF25">
    <property type="entry name" value="PLD PHOSPHODIESTERASE DOMAIN-CONTAINING PROTEIN"/>
    <property type="match status" value="1"/>
</dbReference>
<dbReference type="SUPFAM" id="SSF56024">
    <property type="entry name" value="Phospholipase D/nuclease"/>
    <property type="match status" value="1"/>
</dbReference>
<dbReference type="OrthoDB" id="1923775at2759"/>
<dbReference type="InterPro" id="IPR050874">
    <property type="entry name" value="Diverse_PLD-related"/>
</dbReference>
<dbReference type="PANTHER" id="PTHR10185">
    <property type="entry name" value="PHOSPHOLIPASE D - RELATED"/>
    <property type="match status" value="1"/>
</dbReference>
<proteinExistence type="predicted"/>
<gene>
    <name evidence="1" type="ORF">SBAD_LOCUS12922</name>
</gene>
<reference evidence="1 2" key="2">
    <citation type="submission" date="2018-11" db="EMBL/GenBank/DDBJ databases">
        <authorList>
            <consortium name="Pathogen Informatics"/>
        </authorList>
    </citation>
    <scope>NUCLEOTIDE SEQUENCE [LARGE SCALE GENOMIC DNA]</scope>
</reference>
<evidence type="ECO:0000313" key="2">
    <source>
        <dbReference type="Proteomes" id="UP000270296"/>
    </source>
</evidence>
<reference evidence="3" key="1">
    <citation type="submission" date="2016-06" db="UniProtKB">
        <authorList>
            <consortium name="WormBaseParasite"/>
        </authorList>
    </citation>
    <scope>IDENTIFICATION</scope>
</reference>
<evidence type="ECO:0000313" key="3">
    <source>
        <dbReference type="WBParaSite" id="SBAD_0001333501-mRNA-1"/>
    </source>
</evidence>
<dbReference type="EMBL" id="UZAM01019365">
    <property type="protein sequence ID" value="VDP52724.1"/>
    <property type="molecule type" value="Genomic_DNA"/>
</dbReference>
<name>A0A183JAM4_9BILA</name>
<protein>
    <submittedName>
        <fullName evidence="3">Phospholipase D family, member 5</fullName>
    </submittedName>
</protein>
<dbReference type="AlphaFoldDB" id="A0A183JAM4"/>
<organism evidence="3">
    <name type="scientific">Soboliphyme baturini</name>
    <dbReference type="NCBI Taxonomy" id="241478"/>
    <lineage>
        <taxon>Eukaryota</taxon>
        <taxon>Metazoa</taxon>
        <taxon>Ecdysozoa</taxon>
        <taxon>Nematoda</taxon>
        <taxon>Enoplea</taxon>
        <taxon>Dorylaimia</taxon>
        <taxon>Dioctophymatida</taxon>
        <taxon>Dioctophymatoidea</taxon>
        <taxon>Soboliphymatidae</taxon>
        <taxon>Soboliphyme</taxon>
    </lineage>
</organism>
<keyword evidence="2" id="KW-1185">Reference proteome</keyword>
<dbReference type="Proteomes" id="UP000270296">
    <property type="component" value="Unassembled WGS sequence"/>
</dbReference>
<dbReference type="WBParaSite" id="SBAD_0001333501-mRNA-1">
    <property type="protein sequence ID" value="SBAD_0001333501-mRNA-1"/>
    <property type="gene ID" value="SBAD_0001333501"/>
</dbReference>
<accession>A0A183JAM4</accession>